<evidence type="ECO:0000313" key="1">
    <source>
        <dbReference type="EMBL" id="KAH1090649.1"/>
    </source>
</evidence>
<dbReference type="AlphaFoldDB" id="A0A9D3VNC2"/>
<evidence type="ECO:0000313" key="2">
    <source>
        <dbReference type="Proteomes" id="UP000828251"/>
    </source>
</evidence>
<dbReference type="Proteomes" id="UP000828251">
    <property type="component" value="Unassembled WGS sequence"/>
</dbReference>
<gene>
    <name evidence="1" type="ORF">J1N35_017906</name>
</gene>
<protein>
    <submittedName>
        <fullName evidence="1">Uncharacterized protein</fullName>
    </submittedName>
</protein>
<keyword evidence="2" id="KW-1185">Reference proteome</keyword>
<reference evidence="1 2" key="1">
    <citation type="journal article" date="2021" name="Plant Biotechnol. J.">
        <title>Multi-omics assisted identification of the key and species-specific regulatory components of drought-tolerant mechanisms in Gossypium stocksii.</title>
        <authorList>
            <person name="Yu D."/>
            <person name="Ke L."/>
            <person name="Zhang D."/>
            <person name="Wu Y."/>
            <person name="Sun Y."/>
            <person name="Mei J."/>
            <person name="Sun J."/>
            <person name="Sun Y."/>
        </authorList>
    </citation>
    <scope>NUCLEOTIDE SEQUENCE [LARGE SCALE GENOMIC DNA]</scope>
    <source>
        <strain evidence="2">cv. E1</strain>
        <tissue evidence="1">Leaf</tissue>
    </source>
</reference>
<dbReference type="EMBL" id="JAIQCV010000006">
    <property type="protein sequence ID" value="KAH1090649.1"/>
    <property type="molecule type" value="Genomic_DNA"/>
</dbReference>
<proteinExistence type="predicted"/>
<comment type="caution">
    <text evidence="1">The sequence shown here is derived from an EMBL/GenBank/DDBJ whole genome shotgun (WGS) entry which is preliminary data.</text>
</comment>
<organism evidence="1 2">
    <name type="scientific">Gossypium stocksii</name>
    <dbReference type="NCBI Taxonomy" id="47602"/>
    <lineage>
        <taxon>Eukaryota</taxon>
        <taxon>Viridiplantae</taxon>
        <taxon>Streptophyta</taxon>
        <taxon>Embryophyta</taxon>
        <taxon>Tracheophyta</taxon>
        <taxon>Spermatophyta</taxon>
        <taxon>Magnoliopsida</taxon>
        <taxon>eudicotyledons</taxon>
        <taxon>Gunneridae</taxon>
        <taxon>Pentapetalae</taxon>
        <taxon>rosids</taxon>
        <taxon>malvids</taxon>
        <taxon>Malvales</taxon>
        <taxon>Malvaceae</taxon>
        <taxon>Malvoideae</taxon>
        <taxon>Gossypium</taxon>
    </lineage>
</organism>
<sequence length="87" mass="9440">MGTKVELGEMMMTTKNRIDLCTDVAVKAVSETTLAGGVLKYGNGDWIMGYNRFLGQNLTVFENVPRKVLAIAPIVKASVSLVQNSCM</sequence>
<name>A0A9D3VNC2_9ROSI</name>
<accession>A0A9D3VNC2</accession>
<dbReference type="OrthoDB" id="961708at2759"/>